<feature type="non-terminal residue" evidence="1">
    <location>
        <position position="60"/>
    </location>
</feature>
<dbReference type="EMBL" id="JASPKZ010010257">
    <property type="protein sequence ID" value="KAJ9574836.1"/>
    <property type="molecule type" value="Genomic_DNA"/>
</dbReference>
<proteinExistence type="predicted"/>
<accession>A0AAD7Z6N6</accession>
<keyword evidence="2" id="KW-1185">Reference proteome</keyword>
<reference evidence="1" key="1">
    <citation type="journal article" date="2023" name="IScience">
        <title>Live-bearing cockroach genome reveals convergent evolutionary mechanisms linked to viviparity in insects and beyond.</title>
        <authorList>
            <person name="Fouks B."/>
            <person name="Harrison M.C."/>
            <person name="Mikhailova A.A."/>
            <person name="Marchal E."/>
            <person name="English S."/>
            <person name="Carruthers M."/>
            <person name="Jennings E.C."/>
            <person name="Chiamaka E.L."/>
            <person name="Frigard R.A."/>
            <person name="Pippel M."/>
            <person name="Attardo G.M."/>
            <person name="Benoit J.B."/>
            <person name="Bornberg-Bauer E."/>
            <person name="Tobe S.S."/>
        </authorList>
    </citation>
    <scope>NUCLEOTIDE SEQUENCE</scope>
    <source>
        <strain evidence="1">Stay&amp;Tobe</strain>
    </source>
</reference>
<sequence length="60" mass="6894">FLPFKLIYFLVLKEHLRNVKKGEVDKLNEGSSKTGLKRIVSDTEICCSSTKPNRSIRRIS</sequence>
<name>A0AAD7Z6N6_DIPPU</name>
<reference evidence="1" key="2">
    <citation type="submission" date="2023-05" db="EMBL/GenBank/DDBJ databases">
        <authorList>
            <person name="Fouks B."/>
        </authorList>
    </citation>
    <scope>NUCLEOTIDE SEQUENCE</scope>
    <source>
        <strain evidence="1">Stay&amp;Tobe</strain>
        <tissue evidence="1">Testes</tissue>
    </source>
</reference>
<comment type="caution">
    <text evidence="1">The sequence shown here is derived from an EMBL/GenBank/DDBJ whole genome shotgun (WGS) entry which is preliminary data.</text>
</comment>
<feature type="non-terminal residue" evidence="1">
    <location>
        <position position="1"/>
    </location>
</feature>
<gene>
    <name evidence="1" type="ORF">L9F63_007996</name>
</gene>
<organism evidence="1 2">
    <name type="scientific">Diploptera punctata</name>
    <name type="common">Pacific beetle cockroach</name>
    <dbReference type="NCBI Taxonomy" id="6984"/>
    <lineage>
        <taxon>Eukaryota</taxon>
        <taxon>Metazoa</taxon>
        <taxon>Ecdysozoa</taxon>
        <taxon>Arthropoda</taxon>
        <taxon>Hexapoda</taxon>
        <taxon>Insecta</taxon>
        <taxon>Pterygota</taxon>
        <taxon>Neoptera</taxon>
        <taxon>Polyneoptera</taxon>
        <taxon>Dictyoptera</taxon>
        <taxon>Blattodea</taxon>
        <taxon>Blaberoidea</taxon>
        <taxon>Blaberidae</taxon>
        <taxon>Diplopterinae</taxon>
        <taxon>Diploptera</taxon>
    </lineage>
</organism>
<dbReference type="Proteomes" id="UP001233999">
    <property type="component" value="Unassembled WGS sequence"/>
</dbReference>
<protein>
    <submittedName>
        <fullName evidence="1">Uncharacterized protein</fullName>
    </submittedName>
</protein>
<dbReference type="AlphaFoldDB" id="A0AAD7Z6N6"/>
<evidence type="ECO:0000313" key="2">
    <source>
        <dbReference type="Proteomes" id="UP001233999"/>
    </source>
</evidence>
<evidence type="ECO:0000313" key="1">
    <source>
        <dbReference type="EMBL" id="KAJ9574836.1"/>
    </source>
</evidence>